<feature type="non-terminal residue" evidence="1">
    <location>
        <position position="70"/>
    </location>
</feature>
<proteinExistence type="predicted"/>
<evidence type="ECO:0000313" key="1">
    <source>
        <dbReference type="EMBL" id="CAF87346.1"/>
    </source>
</evidence>
<dbReference type="KEGG" id="tng:GSTEN00038341G001"/>
<organism evidence="1">
    <name type="scientific">Tetraodon nigroviridis</name>
    <name type="common">Spotted green pufferfish</name>
    <name type="synonym">Chelonodon nigroviridis</name>
    <dbReference type="NCBI Taxonomy" id="99883"/>
    <lineage>
        <taxon>Eukaryota</taxon>
        <taxon>Metazoa</taxon>
        <taxon>Chordata</taxon>
        <taxon>Craniata</taxon>
        <taxon>Vertebrata</taxon>
        <taxon>Euteleostomi</taxon>
        <taxon>Actinopterygii</taxon>
        <taxon>Neopterygii</taxon>
        <taxon>Teleostei</taxon>
        <taxon>Neoteleostei</taxon>
        <taxon>Acanthomorphata</taxon>
        <taxon>Eupercaria</taxon>
        <taxon>Tetraodontiformes</taxon>
        <taxon>Tetradontoidea</taxon>
        <taxon>Tetraodontidae</taxon>
        <taxon>Tetraodon</taxon>
    </lineage>
</organism>
<dbReference type="EMBL" id="CAAE01002233">
    <property type="protein sequence ID" value="CAF87346.1"/>
    <property type="molecule type" value="Genomic_DNA"/>
</dbReference>
<reference evidence="1" key="1">
    <citation type="journal article" date="2004" name="Nature">
        <title>Genome duplication in the teleost fish Tetraodon nigroviridis reveals the early vertebrate proto-karyotype.</title>
        <authorList>
            <person name="Jaillon O."/>
            <person name="Aury J.-M."/>
            <person name="Brunet F."/>
            <person name="Petit J.-L."/>
            <person name="Stange-Thomann N."/>
            <person name="Mauceli E."/>
            <person name="Bouneau L."/>
            <person name="Fischer C."/>
            <person name="Ozouf-Costaz C."/>
            <person name="Bernot A."/>
            <person name="Nicaud S."/>
            <person name="Jaffe D."/>
            <person name="Fisher S."/>
            <person name="Lutfalla G."/>
            <person name="Dossat C."/>
            <person name="Segurens B."/>
            <person name="Dasilva C."/>
            <person name="Salanoubat M."/>
            <person name="Levy M."/>
            <person name="Boudet N."/>
            <person name="Castellano S."/>
            <person name="Anthouard V."/>
            <person name="Jubin C."/>
            <person name="Castelli V."/>
            <person name="Katinka M."/>
            <person name="Vacherie B."/>
            <person name="Biemont C."/>
            <person name="Skalli Z."/>
            <person name="Cattolico L."/>
            <person name="Poulain J."/>
            <person name="De Berardinis V."/>
            <person name="Cruaud C."/>
            <person name="Duprat S."/>
            <person name="Brottier P."/>
            <person name="Coutanceau J.-P."/>
            <person name="Gouzy J."/>
            <person name="Parra G."/>
            <person name="Lardier G."/>
            <person name="Chapple C."/>
            <person name="McKernan K.J."/>
            <person name="McEwan P."/>
            <person name="Bosak S."/>
            <person name="Kellis M."/>
            <person name="Volff J.-N."/>
            <person name="Guigo R."/>
            <person name="Zody M.C."/>
            <person name="Mesirov J."/>
            <person name="Lindblad-Toh K."/>
            <person name="Birren B."/>
            <person name="Nusbaum C."/>
            <person name="Kahn D."/>
            <person name="Robinson-Rechavi M."/>
            <person name="Laudet V."/>
            <person name="Schachter V."/>
            <person name="Quetier F."/>
            <person name="Saurin W."/>
            <person name="Scarpelli C."/>
            <person name="Wincker P."/>
            <person name="Lander E.S."/>
            <person name="Weissenbach J."/>
            <person name="Roest Crollius H."/>
        </authorList>
    </citation>
    <scope>NUCLEOTIDE SEQUENCE [LARGE SCALE GENOMIC DNA]</scope>
</reference>
<reference evidence="1" key="2">
    <citation type="submission" date="2004-02" db="EMBL/GenBank/DDBJ databases">
        <authorList>
            <consortium name="Genoscope"/>
            <consortium name="Whitehead Institute Centre for Genome Research"/>
        </authorList>
    </citation>
    <scope>NUCLEOTIDE SEQUENCE</scope>
</reference>
<dbReference type="SUPFAM" id="SSF101690">
    <property type="entry name" value="PAZ domain"/>
    <property type="match status" value="1"/>
</dbReference>
<name>Q4TID6_TETNG</name>
<dbReference type="OrthoDB" id="445936at2759"/>
<dbReference type="AlphaFoldDB" id="Q4TID6"/>
<gene>
    <name evidence="1" type="ORF">GSTENG00038341001</name>
</gene>
<comment type="caution">
    <text evidence="1">The sequence shown here is derived from an EMBL/GenBank/DDBJ whole genome shotgun (WGS) entry which is preliminary data.</text>
</comment>
<feature type="non-terminal residue" evidence="1">
    <location>
        <position position="1"/>
    </location>
</feature>
<protein>
    <submittedName>
        <fullName evidence="1">(spotted green pufferfish) hypothetical protein</fullName>
    </submittedName>
</protein>
<accession>Q4TID6</accession>
<dbReference type="InterPro" id="IPR036085">
    <property type="entry name" value="PAZ_dom_sf"/>
</dbReference>
<sequence length="70" mass="8204">TVLHSKTHSGEEIQITVTLTNELPPTSPMCIQFYNIIFRRQVILKVLNLQQIGRNYYNPNDPLNIPQHRF</sequence>